<name>A0A239A9X7_9BACT</name>
<evidence type="ECO:0000313" key="2">
    <source>
        <dbReference type="EMBL" id="SNR91683.1"/>
    </source>
</evidence>
<proteinExistence type="predicted"/>
<gene>
    <name evidence="2" type="ORF">SAMN06265340_11623</name>
</gene>
<dbReference type="Proteomes" id="UP000198405">
    <property type="component" value="Unassembled WGS sequence"/>
</dbReference>
<accession>A0A239A9X7</accession>
<sequence>MGHTHDPVVEEKMQKIKYFKDWISAFQLLVALSALIITCIYCLGNIWHLYMIFFGGGH</sequence>
<dbReference type="RefSeq" id="WP_180706470.1">
    <property type="nucleotide sequence ID" value="NZ_FZOB01000016.1"/>
</dbReference>
<feature type="transmembrane region" description="Helical" evidence="1">
    <location>
        <begin position="22"/>
        <end position="50"/>
    </location>
</feature>
<protein>
    <submittedName>
        <fullName evidence="2">Uncharacterized protein</fullName>
    </submittedName>
</protein>
<keyword evidence="1" id="KW-0812">Transmembrane</keyword>
<dbReference type="EMBL" id="FZOB01000016">
    <property type="protein sequence ID" value="SNR91683.1"/>
    <property type="molecule type" value="Genomic_DNA"/>
</dbReference>
<evidence type="ECO:0000256" key="1">
    <source>
        <dbReference type="SAM" id="Phobius"/>
    </source>
</evidence>
<organism evidence="2 3">
    <name type="scientific">Desulfurobacterium atlanticum</name>
    <dbReference type="NCBI Taxonomy" id="240169"/>
    <lineage>
        <taxon>Bacteria</taxon>
        <taxon>Pseudomonadati</taxon>
        <taxon>Aquificota</taxon>
        <taxon>Aquificia</taxon>
        <taxon>Desulfurobacteriales</taxon>
        <taxon>Desulfurobacteriaceae</taxon>
        <taxon>Desulfurobacterium</taxon>
    </lineage>
</organism>
<keyword evidence="3" id="KW-1185">Reference proteome</keyword>
<keyword evidence="1" id="KW-1133">Transmembrane helix</keyword>
<keyword evidence="1" id="KW-0472">Membrane</keyword>
<reference evidence="3" key="1">
    <citation type="submission" date="2017-06" db="EMBL/GenBank/DDBJ databases">
        <authorList>
            <person name="Varghese N."/>
            <person name="Submissions S."/>
        </authorList>
    </citation>
    <scope>NUCLEOTIDE SEQUENCE [LARGE SCALE GENOMIC DNA]</scope>
    <source>
        <strain evidence="3">DSM 15668</strain>
    </source>
</reference>
<dbReference type="AlphaFoldDB" id="A0A239A9X7"/>
<evidence type="ECO:0000313" key="3">
    <source>
        <dbReference type="Proteomes" id="UP000198405"/>
    </source>
</evidence>